<dbReference type="EMBL" id="FOFA01000001">
    <property type="protein sequence ID" value="SEP70836.1"/>
    <property type="molecule type" value="Genomic_DNA"/>
</dbReference>
<evidence type="ECO:0000313" key="8">
    <source>
        <dbReference type="Proteomes" id="UP000198504"/>
    </source>
</evidence>
<sequence length="367" mass="39403">MTKLFEPLTLRGLTVRNRIWLAPMCQYSVERQDGVPTDWHLVNLGSRAQGGFGLLLTEATAVVPEGRISPQDTGLWNDEQRDAWARIVDFAHAQGAAIGVQLAHAGRKASTYRGFAGEPQNGTVPERDGGWEPLAPSAEAFPGYDAPREMTVEDIQGVVEAFGVAARRSVEAGFDTVEVHGAHGYLVHQFLSPLTNHRTDGYGGDFEGRTRLVVEIVDAVRANVPETMPVLVRLSATDWTEGGWDPEQTVAVSTVLREHGADLVDVSSGGAVHADIPVGPGYQVPFARAVREGAGLPSGAVGLITSPEQAERVLESGDADVVLLARAALREPAWPQRAAAELGVDWHEASYPAQYARAHWTSDLLAG</sequence>
<evidence type="ECO:0000256" key="2">
    <source>
        <dbReference type="ARBA" id="ARBA00022630"/>
    </source>
</evidence>
<dbReference type="GO" id="GO:0003959">
    <property type="term" value="F:NADPH dehydrogenase activity"/>
    <property type="evidence" value="ECO:0007669"/>
    <property type="project" value="InterPro"/>
</dbReference>
<dbReference type="InterPro" id="IPR044152">
    <property type="entry name" value="YqjM-like"/>
</dbReference>
<dbReference type="SUPFAM" id="SSF51395">
    <property type="entry name" value="FMN-linked oxidoreductases"/>
    <property type="match status" value="1"/>
</dbReference>
<feature type="domain" description="NADH:flavin oxidoreductase/NADH oxidase N-terminal" evidence="6">
    <location>
        <begin position="3"/>
        <end position="341"/>
    </location>
</feature>
<keyword evidence="5" id="KW-0560">Oxidoreductase</keyword>
<dbReference type="PANTHER" id="PTHR43303:SF4">
    <property type="entry name" value="NADPH DEHYDROGENASE C23G7.10C-RELATED"/>
    <property type="match status" value="1"/>
</dbReference>
<proteinExistence type="predicted"/>
<evidence type="ECO:0000256" key="1">
    <source>
        <dbReference type="ARBA" id="ARBA00001917"/>
    </source>
</evidence>
<dbReference type="Pfam" id="PF00724">
    <property type="entry name" value="Oxidored_FMN"/>
    <property type="match status" value="1"/>
</dbReference>
<dbReference type="AlphaFoldDB" id="A0A1H9A284"/>
<evidence type="ECO:0000256" key="3">
    <source>
        <dbReference type="ARBA" id="ARBA00022643"/>
    </source>
</evidence>
<reference evidence="8" key="1">
    <citation type="submission" date="2016-10" db="EMBL/GenBank/DDBJ databases">
        <authorList>
            <person name="Varghese N."/>
            <person name="Submissions S."/>
        </authorList>
    </citation>
    <scope>NUCLEOTIDE SEQUENCE [LARGE SCALE GENOMIC DNA]</scope>
    <source>
        <strain evidence="8">CGMCC 4.6856</strain>
    </source>
</reference>
<dbReference type="InterPro" id="IPR013785">
    <property type="entry name" value="Aldolase_TIM"/>
</dbReference>
<evidence type="ECO:0000256" key="4">
    <source>
        <dbReference type="ARBA" id="ARBA00022857"/>
    </source>
</evidence>
<dbReference type="OrthoDB" id="3169239at2"/>
<keyword evidence="4" id="KW-0521">NADP</keyword>
<keyword evidence="8" id="KW-1185">Reference proteome</keyword>
<protein>
    <submittedName>
        <fullName evidence="7">2,4-dienoyl-CoA reductase</fullName>
    </submittedName>
</protein>
<comment type="cofactor">
    <cofactor evidence="1">
        <name>FMN</name>
        <dbReference type="ChEBI" id="CHEBI:58210"/>
    </cofactor>
</comment>
<dbReference type="CDD" id="cd02932">
    <property type="entry name" value="OYE_YqiM_FMN"/>
    <property type="match status" value="1"/>
</dbReference>
<evidence type="ECO:0000256" key="5">
    <source>
        <dbReference type="ARBA" id="ARBA00023002"/>
    </source>
</evidence>
<organism evidence="7 8">
    <name type="scientific">Microlunatus flavus</name>
    <dbReference type="NCBI Taxonomy" id="1036181"/>
    <lineage>
        <taxon>Bacteria</taxon>
        <taxon>Bacillati</taxon>
        <taxon>Actinomycetota</taxon>
        <taxon>Actinomycetes</taxon>
        <taxon>Propionibacteriales</taxon>
        <taxon>Propionibacteriaceae</taxon>
        <taxon>Microlunatus</taxon>
    </lineage>
</organism>
<evidence type="ECO:0000313" key="7">
    <source>
        <dbReference type="EMBL" id="SEP70836.1"/>
    </source>
</evidence>
<dbReference type="Proteomes" id="UP000198504">
    <property type="component" value="Unassembled WGS sequence"/>
</dbReference>
<dbReference type="STRING" id="1036181.SAMN05421756_101450"/>
<gene>
    <name evidence="7" type="ORF">SAMN05421756_101450</name>
</gene>
<dbReference type="Gene3D" id="3.20.20.70">
    <property type="entry name" value="Aldolase class I"/>
    <property type="match status" value="1"/>
</dbReference>
<evidence type="ECO:0000259" key="6">
    <source>
        <dbReference type="Pfam" id="PF00724"/>
    </source>
</evidence>
<accession>A0A1H9A284</accession>
<dbReference type="RefSeq" id="WP_091177475.1">
    <property type="nucleotide sequence ID" value="NZ_FOFA01000001.1"/>
</dbReference>
<keyword evidence="3" id="KW-0288">FMN</keyword>
<name>A0A1H9A284_9ACTN</name>
<dbReference type="GO" id="GO:0050661">
    <property type="term" value="F:NADP binding"/>
    <property type="evidence" value="ECO:0007669"/>
    <property type="project" value="InterPro"/>
</dbReference>
<dbReference type="PANTHER" id="PTHR43303">
    <property type="entry name" value="NADPH DEHYDROGENASE C23G7.10C-RELATED"/>
    <property type="match status" value="1"/>
</dbReference>
<dbReference type="InterPro" id="IPR001155">
    <property type="entry name" value="OxRdtase_FMN_N"/>
</dbReference>
<keyword evidence="2" id="KW-0285">Flavoprotein</keyword>
<dbReference type="GO" id="GO:0010181">
    <property type="term" value="F:FMN binding"/>
    <property type="evidence" value="ECO:0007669"/>
    <property type="project" value="InterPro"/>
</dbReference>